<proteinExistence type="predicted"/>
<dbReference type="Gene3D" id="2.160.20.80">
    <property type="entry name" value="E3 ubiquitin-protein ligase SopA"/>
    <property type="match status" value="1"/>
</dbReference>
<organism evidence="1 2">
    <name type="scientific">Paenibacillus oralis</name>
    <dbReference type="NCBI Taxonomy" id="2490856"/>
    <lineage>
        <taxon>Bacteria</taxon>
        <taxon>Bacillati</taxon>
        <taxon>Bacillota</taxon>
        <taxon>Bacilli</taxon>
        <taxon>Bacillales</taxon>
        <taxon>Paenibacillaceae</taxon>
        <taxon>Paenibacillus</taxon>
    </lineage>
</organism>
<dbReference type="EMBL" id="RRCN01000001">
    <property type="protein sequence ID" value="RRJ65559.1"/>
    <property type="molecule type" value="Genomic_DNA"/>
</dbReference>
<gene>
    <name evidence="1" type="ORF">EHV15_23545</name>
</gene>
<comment type="caution">
    <text evidence="1">The sequence shown here is derived from an EMBL/GenBank/DDBJ whole genome shotgun (WGS) entry which is preliminary data.</text>
</comment>
<protein>
    <submittedName>
        <fullName evidence="1">Pentapeptide repeat-containing protein</fullName>
    </submittedName>
</protein>
<dbReference type="Proteomes" id="UP000267017">
    <property type="component" value="Unassembled WGS sequence"/>
</dbReference>
<accession>A0A3P3U7K7</accession>
<dbReference type="PANTHER" id="PTHR14136:SF17">
    <property type="entry name" value="BTB_POZ DOMAIN-CONTAINING PROTEIN KCTD9"/>
    <property type="match status" value="1"/>
</dbReference>
<sequence>MRGTPMNKQDALRQLSEEKVLPLLSDCLQEVELEFLHNRQWLTEQLKASFAALCRQAFDMQQRSQKAPIAYIHYSMLRTSLLDQSFTYLLAADSREFYFDEAECAVTYDAGWAYRSYSRFLAELEREGKKYMGLLSGADAERLALEYAPAFDQYVTALLRTAMPELVKVPEFTALDKADRLQIRTGELMDRGEILYWEEKQAGEAEKIQALLGSDEGDRGRLAYTHFRSLPLTGHIFNGKKMPYSDFSRGNLSFCRFVECNLVGTSWRGANLNGAEFRGSLLTDADFTDSDLQGAVFVNIGRLEPLDSIYRLPGLLGLRFDRARLDGADFTAAGLKGRVSFHEASLEGARFRTLDRKKLDLSEEQAGSVHWIE</sequence>
<dbReference type="InterPro" id="IPR001646">
    <property type="entry name" value="5peptide_repeat"/>
</dbReference>
<name>A0A3P3U7K7_9BACL</name>
<dbReference type="Pfam" id="PF00805">
    <property type="entry name" value="Pentapeptide"/>
    <property type="match status" value="1"/>
</dbReference>
<dbReference type="AlphaFoldDB" id="A0A3P3U7K7"/>
<dbReference type="OrthoDB" id="2536801at2"/>
<dbReference type="InterPro" id="IPR051082">
    <property type="entry name" value="Pentapeptide-BTB/POZ_domain"/>
</dbReference>
<dbReference type="PANTHER" id="PTHR14136">
    <property type="entry name" value="BTB_POZ DOMAIN-CONTAINING PROTEIN KCTD9"/>
    <property type="match status" value="1"/>
</dbReference>
<reference evidence="1 2" key="1">
    <citation type="submission" date="2018-11" db="EMBL/GenBank/DDBJ databases">
        <title>Genome sequencing of Paenibacillus sp. KCOM 3021 (= ChDC PVNT-B20).</title>
        <authorList>
            <person name="Kook J.-K."/>
            <person name="Park S.-N."/>
            <person name="Lim Y.K."/>
        </authorList>
    </citation>
    <scope>NUCLEOTIDE SEQUENCE [LARGE SCALE GENOMIC DNA]</scope>
    <source>
        <strain evidence="1 2">KCOM 3021</strain>
    </source>
</reference>
<evidence type="ECO:0000313" key="2">
    <source>
        <dbReference type="Proteomes" id="UP000267017"/>
    </source>
</evidence>
<evidence type="ECO:0000313" key="1">
    <source>
        <dbReference type="EMBL" id="RRJ65559.1"/>
    </source>
</evidence>
<dbReference type="SUPFAM" id="SSF141571">
    <property type="entry name" value="Pentapeptide repeat-like"/>
    <property type="match status" value="1"/>
</dbReference>
<keyword evidence="2" id="KW-1185">Reference proteome</keyword>